<evidence type="ECO:0000256" key="1">
    <source>
        <dbReference type="SAM" id="MobiDB-lite"/>
    </source>
</evidence>
<dbReference type="EMBL" id="KK107321">
    <property type="protein sequence ID" value="EZA52748.1"/>
    <property type="molecule type" value="Genomic_DNA"/>
</dbReference>
<dbReference type="Proteomes" id="UP000053097">
    <property type="component" value="Unassembled WGS sequence"/>
</dbReference>
<reference evidence="2 3" key="1">
    <citation type="journal article" date="2014" name="Curr. Biol.">
        <title>The genome of the clonal raider ant Cerapachys biroi.</title>
        <authorList>
            <person name="Oxley P.R."/>
            <person name="Ji L."/>
            <person name="Fetter-Pruneda I."/>
            <person name="McKenzie S.K."/>
            <person name="Li C."/>
            <person name="Hu H."/>
            <person name="Zhang G."/>
            <person name="Kronauer D.J."/>
        </authorList>
    </citation>
    <scope>NUCLEOTIDE SEQUENCE [LARGE SCALE GENOMIC DNA]</scope>
</reference>
<evidence type="ECO:0000313" key="2">
    <source>
        <dbReference type="EMBL" id="EZA52748.1"/>
    </source>
</evidence>
<feature type="region of interest" description="Disordered" evidence="1">
    <location>
        <begin position="33"/>
        <end position="61"/>
    </location>
</feature>
<name>A0A026W9V7_OOCBI</name>
<keyword evidence="3" id="KW-1185">Reference proteome</keyword>
<dbReference type="AlphaFoldDB" id="A0A026W9V7"/>
<protein>
    <submittedName>
        <fullName evidence="2">Uncharacterized protein</fullName>
    </submittedName>
</protein>
<gene>
    <name evidence="2" type="ORF">X777_07129</name>
</gene>
<proteinExistence type="predicted"/>
<organism evidence="2 3">
    <name type="scientific">Ooceraea biroi</name>
    <name type="common">Clonal raider ant</name>
    <name type="synonym">Cerapachys biroi</name>
    <dbReference type="NCBI Taxonomy" id="2015173"/>
    <lineage>
        <taxon>Eukaryota</taxon>
        <taxon>Metazoa</taxon>
        <taxon>Ecdysozoa</taxon>
        <taxon>Arthropoda</taxon>
        <taxon>Hexapoda</taxon>
        <taxon>Insecta</taxon>
        <taxon>Pterygota</taxon>
        <taxon>Neoptera</taxon>
        <taxon>Endopterygota</taxon>
        <taxon>Hymenoptera</taxon>
        <taxon>Apocrita</taxon>
        <taxon>Aculeata</taxon>
        <taxon>Formicoidea</taxon>
        <taxon>Formicidae</taxon>
        <taxon>Dorylinae</taxon>
        <taxon>Ooceraea</taxon>
    </lineage>
</organism>
<sequence>MVLAYGRQFESNFWCAGFRRHGKQSSVAFVRRERARETTVSPRARRGRSRHEKGDGDVGGCFLHVNGVPHEEGEEEEEKEGKGGVVTLTWIGTEEDRSKCGLQCQLRYKYVSCEPKTSQLVPGTNVEDVNGKIYVPSTTRATSLRISSDHRERGTSNDNNSNAYSAPWPTKDVYYNHANVSLQPSSC</sequence>
<accession>A0A026W9V7</accession>
<feature type="region of interest" description="Disordered" evidence="1">
    <location>
        <begin position="143"/>
        <end position="168"/>
    </location>
</feature>
<evidence type="ECO:0000313" key="3">
    <source>
        <dbReference type="Proteomes" id="UP000053097"/>
    </source>
</evidence>